<evidence type="ECO:0008006" key="4">
    <source>
        <dbReference type="Google" id="ProtNLM"/>
    </source>
</evidence>
<sequence>MGPTQSAAMLVAALAMVLHALLAGFGASAQATPGFRAVAATTICIPASGDGHSAPSCDSSRSHCCLRGESGDAPITPIAALETPAPMSIVVRAGALGFESLAERRLAGWASSWSAQAPPRFS</sequence>
<dbReference type="KEGG" id="mtw:CQW49_04320"/>
<dbReference type="STRING" id="595536.GCA_000178815_04298"/>
<evidence type="ECO:0000313" key="2">
    <source>
        <dbReference type="EMBL" id="ATQ67204.1"/>
    </source>
</evidence>
<dbReference type="EMBL" id="CP023737">
    <property type="protein sequence ID" value="ATQ67204.1"/>
    <property type="molecule type" value="Genomic_DNA"/>
</dbReference>
<protein>
    <recommendedName>
        <fullName evidence="4">DUF2946 domain-containing protein</fullName>
    </recommendedName>
</protein>
<dbReference type="RefSeq" id="WP_024750002.1">
    <property type="nucleotide sequence ID" value="NZ_ADVE02000001.1"/>
</dbReference>
<name>A0A2D2CWZ5_METT3</name>
<evidence type="ECO:0000256" key="1">
    <source>
        <dbReference type="SAM" id="SignalP"/>
    </source>
</evidence>
<evidence type="ECO:0000313" key="3">
    <source>
        <dbReference type="Proteomes" id="UP000230709"/>
    </source>
</evidence>
<feature type="signal peptide" evidence="1">
    <location>
        <begin position="1"/>
        <end position="29"/>
    </location>
</feature>
<proteinExistence type="predicted"/>
<feature type="chain" id="PRO_5013628845" description="DUF2946 domain-containing protein" evidence="1">
    <location>
        <begin position="30"/>
        <end position="122"/>
    </location>
</feature>
<reference evidence="3" key="1">
    <citation type="submission" date="2017-10" db="EMBL/GenBank/DDBJ databases">
        <title>Completed PacBio SMRT sequence of Methylosinus trichosporium OB3b reveals presence of a third large plasmid.</title>
        <authorList>
            <person name="Charles T.C."/>
            <person name="Lynch M.D.J."/>
            <person name="Heil J.R."/>
            <person name="Cheng J."/>
        </authorList>
    </citation>
    <scope>NUCLEOTIDE SEQUENCE [LARGE SCALE GENOMIC DNA]</scope>
    <source>
        <strain evidence="3">OB3b</strain>
    </source>
</reference>
<keyword evidence="3" id="KW-1185">Reference proteome</keyword>
<dbReference type="AlphaFoldDB" id="A0A2D2CWZ5"/>
<accession>A0A2D2CWZ5</accession>
<keyword evidence="1" id="KW-0732">Signal</keyword>
<gene>
    <name evidence="2" type="ORF">CQW49_04320</name>
</gene>
<organism evidence="2 3">
    <name type="scientific">Methylosinus trichosporium (strain ATCC 35070 / NCIMB 11131 / UNIQEM 75 / OB3b)</name>
    <dbReference type="NCBI Taxonomy" id="595536"/>
    <lineage>
        <taxon>Bacteria</taxon>
        <taxon>Pseudomonadati</taxon>
        <taxon>Pseudomonadota</taxon>
        <taxon>Alphaproteobacteria</taxon>
        <taxon>Hyphomicrobiales</taxon>
        <taxon>Methylocystaceae</taxon>
        <taxon>Methylosinus</taxon>
    </lineage>
</organism>
<dbReference type="Proteomes" id="UP000230709">
    <property type="component" value="Chromosome"/>
</dbReference>